<gene>
    <name evidence="2" type="ORF">Aiant_03250</name>
</gene>
<dbReference type="InterPro" id="IPR007138">
    <property type="entry name" value="ABM_dom"/>
</dbReference>
<evidence type="ECO:0000259" key="1">
    <source>
        <dbReference type="PROSITE" id="PS51725"/>
    </source>
</evidence>
<proteinExistence type="predicted"/>
<feature type="domain" description="ABM" evidence="1">
    <location>
        <begin position="5"/>
        <end position="95"/>
    </location>
</feature>
<name>A0ABM7LK84_9ACTN</name>
<evidence type="ECO:0000313" key="2">
    <source>
        <dbReference type="EMBL" id="BCJ39668.1"/>
    </source>
</evidence>
<protein>
    <recommendedName>
        <fullName evidence="1">ABM domain-containing protein</fullName>
    </recommendedName>
</protein>
<dbReference type="SUPFAM" id="SSF54909">
    <property type="entry name" value="Dimeric alpha+beta barrel"/>
    <property type="match status" value="1"/>
</dbReference>
<dbReference type="EMBL" id="AP023356">
    <property type="protein sequence ID" value="BCJ39668.1"/>
    <property type="molecule type" value="Genomic_DNA"/>
</dbReference>
<dbReference type="RefSeq" id="WP_229831255.1">
    <property type="nucleotide sequence ID" value="NZ_AP023356.1"/>
</dbReference>
<dbReference type="Proteomes" id="UP000676967">
    <property type="component" value="Chromosome"/>
</dbReference>
<dbReference type="Gene3D" id="3.30.70.100">
    <property type="match status" value="1"/>
</dbReference>
<sequence>MSEAFGLVVQFTLHDEPAAAAFDALVERTVAGIATQEPGTVAYLVHRVADRPLVRVFYELYADKAAFDAHEQQPHTVRFLAERGQFVSRFEVTWLQAPAGKMPAV</sequence>
<evidence type="ECO:0000313" key="3">
    <source>
        <dbReference type="Proteomes" id="UP000676967"/>
    </source>
</evidence>
<reference evidence="2 3" key="1">
    <citation type="submission" date="2020-08" db="EMBL/GenBank/DDBJ databases">
        <title>Whole genome shotgun sequence of Actinoplanes ianthinogenes NBRC 13996.</title>
        <authorList>
            <person name="Komaki H."/>
            <person name="Tamura T."/>
        </authorList>
    </citation>
    <scope>NUCLEOTIDE SEQUENCE [LARGE SCALE GENOMIC DNA]</scope>
    <source>
        <strain evidence="2 3">NBRC 13996</strain>
    </source>
</reference>
<dbReference type="PROSITE" id="PS51725">
    <property type="entry name" value="ABM"/>
    <property type="match status" value="1"/>
</dbReference>
<dbReference type="InterPro" id="IPR011008">
    <property type="entry name" value="Dimeric_a/b-barrel"/>
</dbReference>
<dbReference type="Pfam" id="PF03992">
    <property type="entry name" value="ABM"/>
    <property type="match status" value="1"/>
</dbReference>
<organism evidence="2 3">
    <name type="scientific">Actinoplanes ianthinogenes</name>
    <dbReference type="NCBI Taxonomy" id="122358"/>
    <lineage>
        <taxon>Bacteria</taxon>
        <taxon>Bacillati</taxon>
        <taxon>Actinomycetota</taxon>
        <taxon>Actinomycetes</taxon>
        <taxon>Micromonosporales</taxon>
        <taxon>Micromonosporaceae</taxon>
        <taxon>Actinoplanes</taxon>
    </lineage>
</organism>
<accession>A0ABM7LK84</accession>
<keyword evidence="3" id="KW-1185">Reference proteome</keyword>